<dbReference type="RefSeq" id="WP_192375779.1">
    <property type="nucleotide sequence ID" value="NZ_CAJHIV010000001.1"/>
</dbReference>
<gene>
    <name evidence="7" type="ORF">IE877_16750</name>
</gene>
<dbReference type="PROSITE" id="PS51898">
    <property type="entry name" value="TYR_RECOMBINASE"/>
    <property type="match status" value="1"/>
</dbReference>
<accession>A0ABR9D3J7</accession>
<evidence type="ECO:0000259" key="6">
    <source>
        <dbReference type="PROSITE" id="PS51900"/>
    </source>
</evidence>
<evidence type="ECO:0000313" key="8">
    <source>
        <dbReference type="Proteomes" id="UP000652176"/>
    </source>
</evidence>
<evidence type="ECO:0000256" key="1">
    <source>
        <dbReference type="ARBA" id="ARBA00022908"/>
    </source>
</evidence>
<dbReference type="InterPro" id="IPR057084">
    <property type="entry name" value="Int_N"/>
</dbReference>
<organism evidence="7 8">
    <name type="scientific">Methylomonas albis</name>
    <dbReference type="NCBI Taxonomy" id="1854563"/>
    <lineage>
        <taxon>Bacteria</taxon>
        <taxon>Pseudomonadati</taxon>
        <taxon>Pseudomonadota</taxon>
        <taxon>Gammaproteobacteria</taxon>
        <taxon>Methylococcales</taxon>
        <taxon>Methylococcaceae</taxon>
        <taxon>Methylomonas</taxon>
    </lineage>
</organism>
<dbReference type="InterPro" id="IPR010998">
    <property type="entry name" value="Integrase_recombinase_N"/>
</dbReference>
<keyword evidence="3" id="KW-0233">DNA recombination</keyword>
<keyword evidence="2 4" id="KW-0238">DNA-binding</keyword>
<feature type="domain" description="Tyr recombinase" evidence="5">
    <location>
        <begin position="161"/>
        <end position="319"/>
    </location>
</feature>
<dbReference type="Proteomes" id="UP000652176">
    <property type="component" value="Unassembled WGS sequence"/>
</dbReference>
<comment type="caution">
    <text evidence="7">The sequence shown here is derived from an EMBL/GenBank/DDBJ whole genome shotgun (WGS) entry which is preliminary data.</text>
</comment>
<dbReference type="PANTHER" id="PTHR30349">
    <property type="entry name" value="PHAGE INTEGRASE-RELATED"/>
    <property type="match status" value="1"/>
</dbReference>
<dbReference type="Pfam" id="PF24624">
    <property type="entry name" value="Int_N"/>
    <property type="match status" value="1"/>
</dbReference>
<dbReference type="InterPro" id="IPR050090">
    <property type="entry name" value="Tyrosine_recombinase_XerCD"/>
</dbReference>
<evidence type="ECO:0000259" key="5">
    <source>
        <dbReference type="PROSITE" id="PS51898"/>
    </source>
</evidence>
<evidence type="ECO:0000313" key="7">
    <source>
        <dbReference type="EMBL" id="MBD9357505.1"/>
    </source>
</evidence>
<dbReference type="Pfam" id="PF00589">
    <property type="entry name" value="Phage_integrase"/>
    <property type="match status" value="1"/>
</dbReference>
<reference evidence="7 8" key="1">
    <citation type="submission" date="2020-09" db="EMBL/GenBank/DDBJ databases">
        <title>Methylomonas albis sp. nov. and Methylomonas fluvii sp. nov.: Two cold-adapted methanotrophs from the River Elbe and an amended description of Methylovulum psychrotolerans strain Eb1.</title>
        <authorList>
            <person name="Bussmann I.K."/>
            <person name="Klings K.-W."/>
            <person name="Warnstedt J."/>
            <person name="Hoppert M."/>
            <person name="Saborowski A."/>
            <person name="Horn F."/>
            <person name="Liebner S."/>
        </authorList>
    </citation>
    <scope>NUCLEOTIDE SEQUENCE [LARGE SCALE GENOMIC DNA]</scope>
    <source>
        <strain evidence="7 8">EbA</strain>
    </source>
</reference>
<dbReference type="Gene3D" id="1.10.150.130">
    <property type="match status" value="1"/>
</dbReference>
<protein>
    <submittedName>
        <fullName evidence="7">Tyrosine-type recombinase/integrase</fullName>
    </submittedName>
</protein>
<proteinExistence type="predicted"/>
<evidence type="ECO:0000256" key="2">
    <source>
        <dbReference type="ARBA" id="ARBA00023125"/>
    </source>
</evidence>
<evidence type="ECO:0000256" key="4">
    <source>
        <dbReference type="PROSITE-ProRule" id="PRU01248"/>
    </source>
</evidence>
<feature type="domain" description="Core-binding (CB)" evidence="6">
    <location>
        <begin position="60"/>
        <end position="139"/>
    </location>
</feature>
<dbReference type="SUPFAM" id="SSF56349">
    <property type="entry name" value="DNA breaking-rejoining enzymes"/>
    <property type="match status" value="1"/>
</dbReference>
<dbReference type="CDD" id="cd00796">
    <property type="entry name" value="INT_Rci_Hp1_C"/>
    <property type="match status" value="1"/>
</dbReference>
<keyword evidence="8" id="KW-1185">Reference proteome</keyword>
<dbReference type="PROSITE" id="PS51900">
    <property type="entry name" value="CB"/>
    <property type="match status" value="1"/>
</dbReference>
<sequence length="326" mass="37466">MTIKKQESGEWFADIRPNGVNGKRYRKSFPTKAEALRWEAWIKAHKTQQPDWEPTPKDTRRLSELVDKWHEAHGRHLKDGENRLLMVRNMCNRLKNPRATEIDADTFLAYRNERLAAGVSPNTINHEQTYLNAIFNELARLGDWSETNPIGKVKKLKLDEIELKYLSLEEIGELLRILQASKSDAFHIARICLATGARWGEAETISGEQIKPSLIRFEKTKNSKGRAVPIDADFFESLPKGKGRLFRDGYKTFQRLAEQCSFELPKGQLTHVLRHTFASHFMMNGGNILTLQKILGHGSLNMTMRYAHLAPEHLEEAKRLNPLCKL</sequence>
<evidence type="ECO:0000256" key="3">
    <source>
        <dbReference type="ARBA" id="ARBA00023172"/>
    </source>
</evidence>
<dbReference type="InterPro" id="IPR013762">
    <property type="entry name" value="Integrase-like_cat_sf"/>
</dbReference>
<dbReference type="Gene3D" id="1.10.443.10">
    <property type="entry name" value="Intergrase catalytic core"/>
    <property type="match status" value="1"/>
</dbReference>
<dbReference type="InterPro" id="IPR002104">
    <property type="entry name" value="Integrase_catalytic"/>
</dbReference>
<dbReference type="EMBL" id="JACXSS010000001">
    <property type="protein sequence ID" value="MBD9357505.1"/>
    <property type="molecule type" value="Genomic_DNA"/>
</dbReference>
<dbReference type="InterPro" id="IPR011010">
    <property type="entry name" value="DNA_brk_join_enz"/>
</dbReference>
<name>A0ABR9D3J7_9GAMM</name>
<dbReference type="InterPro" id="IPR044068">
    <property type="entry name" value="CB"/>
</dbReference>
<keyword evidence="1" id="KW-0229">DNA integration</keyword>
<dbReference type="PANTHER" id="PTHR30349:SF93">
    <property type="entry name" value="FELS-2 PROPHAGE PROTEIN"/>
    <property type="match status" value="1"/>
</dbReference>